<dbReference type="InterPro" id="IPR036056">
    <property type="entry name" value="Fibrinogen-like_C"/>
</dbReference>
<accession>A0A2G8KVA0</accession>
<organism evidence="6 7">
    <name type="scientific">Stichopus japonicus</name>
    <name type="common">Sea cucumber</name>
    <dbReference type="NCBI Taxonomy" id="307972"/>
    <lineage>
        <taxon>Eukaryota</taxon>
        <taxon>Metazoa</taxon>
        <taxon>Echinodermata</taxon>
        <taxon>Eleutherozoa</taxon>
        <taxon>Echinozoa</taxon>
        <taxon>Holothuroidea</taxon>
        <taxon>Aspidochirotacea</taxon>
        <taxon>Aspidochirotida</taxon>
        <taxon>Stichopodidae</taxon>
        <taxon>Apostichopus</taxon>
    </lineage>
</organism>
<dbReference type="InterPro" id="IPR002181">
    <property type="entry name" value="Fibrinogen_a/b/g_C_dom"/>
</dbReference>
<evidence type="ECO:0000313" key="6">
    <source>
        <dbReference type="EMBL" id="PIK51921.1"/>
    </source>
</evidence>
<dbReference type="GO" id="GO:0005615">
    <property type="term" value="C:extracellular space"/>
    <property type="evidence" value="ECO:0007669"/>
    <property type="project" value="TreeGrafter"/>
</dbReference>
<dbReference type="Pfam" id="PF01826">
    <property type="entry name" value="TIL"/>
    <property type="match status" value="1"/>
</dbReference>
<dbReference type="EMBL" id="MRZV01000350">
    <property type="protein sequence ID" value="PIK51921.1"/>
    <property type="molecule type" value="Genomic_DNA"/>
</dbReference>
<dbReference type="PROSITE" id="PS51406">
    <property type="entry name" value="FIBRINOGEN_C_2"/>
    <property type="match status" value="1"/>
</dbReference>
<name>A0A2G8KVA0_STIJA</name>
<evidence type="ECO:0008006" key="8">
    <source>
        <dbReference type="Google" id="ProtNLM"/>
    </source>
</evidence>
<gene>
    <name evidence="6" type="ORF">BSL78_11176</name>
</gene>
<dbReference type="InterPro" id="IPR050373">
    <property type="entry name" value="Fibrinogen_C-term_domain"/>
</dbReference>
<feature type="domain" description="Fibrinogen C-terminal" evidence="5">
    <location>
        <begin position="124"/>
        <end position="300"/>
    </location>
</feature>
<dbReference type="SUPFAM" id="SSF56496">
    <property type="entry name" value="Fibrinogen C-terminal domain-like"/>
    <property type="match status" value="1"/>
</dbReference>
<dbReference type="Pfam" id="PF00147">
    <property type="entry name" value="Fibrinogen_C"/>
    <property type="match status" value="1"/>
</dbReference>
<evidence type="ECO:0000256" key="1">
    <source>
        <dbReference type="ARBA" id="ARBA00022536"/>
    </source>
</evidence>
<keyword evidence="1 3" id="KW-0245">EGF-like domain</keyword>
<keyword evidence="2" id="KW-1015">Disulfide bond</keyword>
<dbReference type="PANTHER" id="PTHR19143">
    <property type="entry name" value="FIBRINOGEN/TENASCIN/ANGIOPOEITIN"/>
    <property type="match status" value="1"/>
</dbReference>
<keyword evidence="7" id="KW-1185">Reference proteome</keyword>
<feature type="domain" description="EGF-like" evidence="4">
    <location>
        <begin position="90"/>
        <end position="128"/>
    </location>
</feature>
<sequence length="300" mass="33768">MSTPESCPTNMQWITCTCEFTCEDPDGLFGCYKNCSGQDACICPSGYLMKGGDCVNPNQCGCYHNTYNVIPDGTKKVNAGCTETCSCNNNVLTCSSYSCSVDATCVQKDDDHHCSCNEAFWGDGVTCAHVRDCQDIYEHVSTDEGVYKLYPLTWPSNPFDVYCQDGWMYRFNGSVDFQRDWIDYKDGFGSLEGEFWLGNEMVHYISKQRTYELRIDLLFSPLDAKIYLQWNSFRIGPESGNYVLEELGDYSGSFEKAYDYLDFHNGQPFTTQDRDNDISGNNCAVRHAGAGGTVTVMHRV</sequence>
<dbReference type="InterPro" id="IPR036084">
    <property type="entry name" value="Ser_inhib-like_sf"/>
</dbReference>
<dbReference type="Proteomes" id="UP000230750">
    <property type="component" value="Unassembled WGS sequence"/>
</dbReference>
<comment type="caution">
    <text evidence="3">Lacks conserved residue(s) required for the propagation of feature annotation.</text>
</comment>
<dbReference type="OrthoDB" id="160294at2759"/>
<proteinExistence type="predicted"/>
<dbReference type="InterPro" id="IPR002919">
    <property type="entry name" value="TIL_dom"/>
</dbReference>
<evidence type="ECO:0000259" key="5">
    <source>
        <dbReference type="PROSITE" id="PS51406"/>
    </source>
</evidence>
<evidence type="ECO:0000256" key="3">
    <source>
        <dbReference type="PROSITE-ProRule" id="PRU00076"/>
    </source>
</evidence>
<reference evidence="6 7" key="1">
    <citation type="journal article" date="2017" name="PLoS Biol.">
        <title>The sea cucumber genome provides insights into morphological evolution and visceral regeneration.</title>
        <authorList>
            <person name="Zhang X."/>
            <person name="Sun L."/>
            <person name="Yuan J."/>
            <person name="Sun Y."/>
            <person name="Gao Y."/>
            <person name="Zhang L."/>
            <person name="Li S."/>
            <person name="Dai H."/>
            <person name="Hamel J.F."/>
            <person name="Liu C."/>
            <person name="Yu Y."/>
            <person name="Liu S."/>
            <person name="Lin W."/>
            <person name="Guo K."/>
            <person name="Jin S."/>
            <person name="Xu P."/>
            <person name="Storey K.B."/>
            <person name="Huan P."/>
            <person name="Zhang T."/>
            <person name="Zhou Y."/>
            <person name="Zhang J."/>
            <person name="Lin C."/>
            <person name="Li X."/>
            <person name="Xing L."/>
            <person name="Huo D."/>
            <person name="Sun M."/>
            <person name="Wang L."/>
            <person name="Mercier A."/>
            <person name="Li F."/>
            <person name="Yang H."/>
            <person name="Xiang J."/>
        </authorList>
    </citation>
    <scope>NUCLEOTIDE SEQUENCE [LARGE SCALE GENOMIC DNA]</scope>
    <source>
        <strain evidence="6">Shaxun</strain>
        <tissue evidence="6">Muscle</tissue>
    </source>
</reference>
<dbReference type="AlphaFoldDB" id="A0A2G8KVA0"/>
<dbReference type="Gene3D" id="3.90.215.10">
    <property type="entry name" value="Gamma Fibrinogen, chain A, domain 1"/>
    <property type="match status" value="1"/>
</dbReference>
<evidence type="ECO:0000256" key="2">
    <source>
        <dbReference type="ARBA" id="ARBA00023157"/>
    </source>
</evidence>
<protein>
    <recommendedName>
        <fullName evidence="8">Fibrinogen C-terminal domain-containing protein</fullName>
    </recommendedName>
</protein>
<evidence type="ECO:0000259" key="4">
    <source>
        <dbReference type="PROSITE" id="PS50026"/>
    </source>
</evidence>
<dbReference type="Gene3D" id="2.10.25.10">
    <property type="entry name" value="Laminin"/>
    <property type="match status" value="1"/>
</dbReference>
<dbReference type="SMART" id="SM00186">
    <property type="entry name" value="FBG"/>
    <property type="match status" value="1"/>
</dbReference>
<evidence type="ECO:0000313" key="7">
    <source>
        <dbReference type="Proteomes" id="UP000230750"/>
    </source>
</evidence>
<dbReference type="InterPro" id="IPR024731">
    <property type="entry name" value="NELL2-like_EGF"/>
</dbReference>
<comment type="caution">
    <text evidence="6">The sequence shown here is derived from an EMBL/GenBank/DDBJ whole genome shotgun (WGS) entry which is preliminary data.</text>
</comment>
<dbReference type="SUPFAM" id="SSF57567">
    <property type="entry name" value="Serine protease inhibitors"/>
    <property type="match status" value="1"/>
</dbReference>
<dbReference type="CDD" id="cd19941">
    <property type="entry name" value="TIL"/>
    <property type="match status" value="1"/>
</dbReference>
<dbReference type="InterPro" id="IPR014716">
    <property type="entry name" value="Fibrinogen_a/b/g_C_1"/>
</dbReference>
<dbReference type="Pfam" id="PF12947">
    <property type="entry name" value="EGF_3"/>
    <property type="match status" value="1"/>
</dbReference>
<dbReference type="InterPro" id="IPR000742">
    <property type="entry name" value="EGF"/>
</dbReference>
<dbReference type="PROSITE" id="PS50026">
    <property type="entry name" value="EGF_3"/>
    <property type="match status" value="1"/>
</dbReference>